<dbReference type="AlphaFoldDB" id="A0A0E9RDH1"/>
<evidence type="ECO:0000313" key="1">
    <source>
        <dbReference type="EMBL" id="JAH27206.1"/>
    </source>
</evidence>
<protein>
    <submittedName>
        <fullName evidence="1">Uncharacterized protein</fullName>
    </submittedName>
</protein>
<dbReference type="EMBL" id="GBXM01081371">
    <property type="protein sequence ID" value="JAH27206.1"/>
    <property type="molecule type" value="Transcribed_RNA"/>
</dbReference>
<reference evidence="1" key="2">
    <citation type="journal article" date="2015" name="Fish Shellfish Immunol.">
        <title>Early steps in the European eel (Anguilla anguilla)-Vibrio vulnificus interaction in the gills: Role of the RtxA13 toxin.</title>
        <authorList>
            <person name="Callol A."/>
            <person name="Pajuelo D."/>
            <person name="Ebbesson L."/>
            <person name="Teles M."/>
            <person name="MacKenzie S."/>
            <person name="Amaro C."/>
        </authorList>
    </citation>
    <scope>NUCLEOTIDE SEQUENCE</scope>
</reference>
<sequence>MLYWIRASQSRSCVETCVWFRFGTGRPLN</sequence>
<proteinExistence type="predicted"/>
<name>A0A0E9RDH1_ANGAN</name>
<reference evidence="1" key="1">
    <citation type="submission" date="2014-11" db="EMBL/GenBank/DDBJ databases">
        <authorList>
            <person name="Amaro Gonzalez C."/>
        </authorList>
    </citation>
    <scope>NUCLEOTIDE SEQUENCE</scope>
</reference>
<accession>A0A0E9RDH1</accession>
<organism evidence="1">
    <name type="scientific">Anguilla anguilla</name>
    <name type="common">European freshwater eel</name>
    <name type="synonym">Muraena anguilla</name>
    <dbReference type="NCBI Taxonomy" id="7936"/>
    <lineage>
        <taxon>Eukaryota</taxon>
        <taxon>Metazoa</taxon>
        <taxon>Chordata</taxon>
        <taxon>Craniata</taxon>
        <taxon>Vertebrata</taxon>
        <taxon>Euteleostomi</taxon>
        <taxon>Actinopterygii</taxon>
        <taxon>Neopterygii</taxon>
        <taxon>Teleostei</taxon>
        <taxon>Anguilliformes</taxon>
        <taxon>Anguillidae</taxon>
        <taxon>Anguilla</taxon>
    </lineage>
</organism>